<keyword evidence="1" id="KW-0805">Transcription regulation</keyword>
<evidence type="ECO:0000313" key="6">
    <source>
        <dbReference type="EMBL" id="KGM34099.1"/>
    </source>
</evidence>
<proteinExistence type="predicted"/>
<dbReference type="EMBL" id="JANX01000120">
    <property type="protein sequence ID" value="KGM34099.1"/>
    <property type="molecule type" value="Genomic_DNA"/>
</dbReference>
<dbReference type="Gene3D" id="1.10.357.10">
    <property type="entry name" value="Tetracycline Repressor, domain 2"/>
    <property type="match status" value="1"/>
</dbReference>
<gene>
    <name evidence="6" type="ORF">P409_12145</name>
</gene>
<dbReference type="AlphaFoldDB" id="A0A0A0D7I7"/>
<comment type="caution">
    <text evidence="6">The sequence shown here is derived from an EMBL/GenBank/DDBJ whole genome shotgun (WGS) entry which is preliminary data.</text>
</comment>
<dbReference type="Proteomes" id="UP000029995">
    <property type="component" value="Unassembled WGS sequence"/>
</dbReference>
<dbReference type="GO" id="GO:0003700">
    <property type="term" value="F:DNA-binding transcription factor activity"/>
    <property type="evidence" value="ECO:0007669"/>
    <property type="project" value="TreeGrafter"/>
</dbReference>
<keyword evidence="2 4" id="KW-0238">DNA-binding</keyword>
<organism evidence="6 7">
    <name type="scientific">Inquilinus limosus MP06</name>
    <dbReference type="NCBI Taxonomy" id="1398085"/>
    <lineage>
        <taxon>Bacteria</taxon>
        <taxon>Pseudomonadati</taxon>
        <taxon>Pseudomonadota</taxon>
        <taxon>Alphaproteobacteria</taxon>
        <taxon>Rhodospirillales</taxon>
        <taxon>Rhodospirillaceae</taxon>
        <taxon>Inquilinus</taxon>
    </lineage>
</organism>
<accession>A0A0A0D7I7</accession>
<dbReference type="InterPro" id="IPR009057">
    <property type="entry name" value="Homeodomain-like_sf"/>
</dbReference>
<dbReference type="PROSITE" id="PS50977">
    <property type="entry name" value="HTH_TETR_2"/>
    <property type="match status" value="1"/>
</dbReference>
<protein>
    <recommendedName>
        <fullName evidence="5">HTH tetR-type domain-containing protein</fullName>
    </recommendedName>
</protein>
<evidence type="ECO:0000256" key="2">
    <source>
        <dbReference type="ARBA" id="ARBA00023125"/>
    </source>
</evidence>
<dbReference type="PRINTS" id="PR00455">
    <property type="entry name" value="HTHTETR"/>
</dbReference>
<reference evidence="6 7" key="1">
    <citation type="submission" date="2014-01" db="EMBL/GenBank/DDBJ databases">
        <title>Genome sequence determination for a cystic fibrosis isolate, Inquilinus limosus.</title>
        <authorList>
            <person name="Pino M."/>
            <person name="Di Conza J."/>
            <person name="Gutkind G."/>
        </authorList>
    </citation>
    <scope>NUCLEOTIDE SEQUENCE [LARGE SCALE GENOMIC DNA]</scope>
    <source>
        <strain evidence="6 7">MP06</strain>
    </source>
</reference>
<evidence type="ECO:0000256" key="3">
    <source>
        <dbReference type="ARBA" id="ARBA00023163"/>
    </source>
</evidence>
<dbReference type="PANTHER" id="PTHR30055">
    <property type="entry name" value="HTH-TYPE TRANSCRIPTIONAL REGULATOR RUTR"/>
    <property type="match status" value="1"/>
</dbReference>
<sequence>MAGKGRDTKARMEEAAIRLFAERGVEGTSVRDIAAAVGVTEAALYRHLTSKDEFVAGLFADRYVQLGRQVHAAQAGLTGFAARMRAMVAACCELHDRDPALFRFLLIVQHRALPSLEVGEPNPGDVIGAVVADGIREGAVSIADPRLATAIAFGCVLQPAVFLLYGRLEGGLTDHAPEIAGAILRALGGSAA</sequence>
<keyword evidence="3" id="KW-0804">Transcription</keyword>
<dbReference type="InterPro" id="IPR050109">
    <property type="entry name" value="HTH-type_TetR-like_transc_reg"/>
</dbReference>
<dbReference type="InterPro" id="IPR001647">
    <property type="entry name" value="HTH_TetR"/>
</dbReference>
<feature type="domain" description="HTH tetR-type" evidence="5">
    <location>
        <begin position="6"/>
        <end position="66"/>
    </location>
</feature>
<evidence type="ECO:0000256" key="1">
    <source>
        <dbReference type="ARBA" id="ARBA00023015"/>
    </source>
</evidence>
<dbReference type="PANTHER" id="PTHR30055:SF234">
    <property type="entry name" value="HTH-TYPE TRANSCRIPTIONAL REGULATOR BETI"/>
    <property type="match status" value="1"/>
</dbReference>
<evidence type="ECO:0000259" key="5">
    <source>
        <dbReference type="PROSITE" id="PS50977"/>
    </source>
</evidence>
<evidence type="ECO:0000313" key="7">
    <source>
        <dbReference type="Proteomes" id="UP000029995"/>
    </source>
</evidence>
<evidence type="ECO:0000256" key="4">
    <source>
        <dbReference type="PROSITE-ProRule" id="PRU00335"/>
    </source>
</evidence>
<feature type="DNA-binding region" description="H-T-H motif" evidence="4">
    <location>
        <begin position="29"/>
        <end position="48"/>
    </location>
</feature>
<dbReference type="Pfam" id="PF00440">
    <property type="entry name" value="TetR_N"/>
    <property type="match status" value="1"/>
</dbReference>
<name>A0A0A0D7I7_9PROT</name>
<dbReference type="SUPFAM" id="SSF46689">
    <property type="entry name" value="Homeodomain-like"/>
    <property type="match status" value="1"/>
</dbReference>
<dbReference type="GO" id="GO:0000976">
    <property type="term" value="F:transcription cis-regulatory region binding"/>
    <property type="evidence" value="ECO:0007669"/>
    <property type="project" value="TreeGrafter"/>
</dbReference>